<evidence type="ECO:0000313" key="2">
    <source>
        <dbReference type="EMBL" id="USP77219.1"/>
    </source>
</evidence>
<keyword evidence="1" id="KW-0732">Signal</keyword>
<dbReference type="InterPro" id="IPR036188">
    <property type="entry name" value="FAD/NAD-bd_sf"/>
</dbReference>
<evidence type="ECO:0000313" key="3">
    <source>
        <dbReference type="Proteomes" id="UP001056012"/>
    </source>
</evidence>
<dbReference type="AlphaFoldDB" id="A0A9Q8Z734"/>
<dbReference type="Proteomes" id="UP001056012">
    <property type="component" value="Chromosome 3"/>
</dbReference>
<reference evidence="2" key="1">
    <citation type="submission" date="2021-12" db="EMBL/GenBank/DDBJ databases">
        <title>Curvularia clavata genome.</title>
        <authorList>
            <person name="Cao Y."/>
        </authorList>
    </citation>
    <scope>NUCLEOTIDE SEQUENCE</scope>
    <source>
        <strain evidence="2">Yc1106</strain>
    </source>
</reference>
<protein>
    <recommendedName>
        <fullName evidence="4">FAD/NAD(P)-binding domain-containing protein</fullName>
    </recommendedName>
</protein>
<dbReference type="SUPFAM" id="SSF51905">
    <property type="entry name" value="FAD/NAD(P)-binding domain"/>
    <property type="match status" value="1"/>
</dbReference>
<dbReference type="Gene3D" id="3.30.70.1990">
    <property type="match status" value="1"/>
</dbReference>
<accession>A0A9Q8Z734</accession>
<proteinExistence type="predicted"/>
<dbReference type="Gene3D" id="1.10.405.20">
    <property type="match status" value="1"/>
</dbReference>
<evidence type="ECO:0000256" key="1">
    <source>
        <dbReference type="SAM" id="SignalP"/>
    </source>
</evidence>
<evidence type="ECO:0008006" key="4">
    <source>
        <dbReference type="Google" id="ProtNLM"/>
    </source>
</evidence>
<dbReference type="OrthoDB" id="68575at2759"/>
<feature type="chain" id="PRO_5040255144" description="FAD/NAD(P)-binding domain-containing protein" evidence="1">
    <location>
        <begin position="22"/>
        <end position="482"/>
    </location>
</feature>
<dbReference type="Pfam" id="PF13450">
    <property type="entry name" value="NAD_binding_8"/>
    <property type="match status" value="1"/>
</dbReference>
<sequence>MARTTSILTLLLSVHTTSTIAKNPRPIEISRDVAIIGGGASGTYAAVRLRENLNKTVVVVEPRPNLGGHTSTYHIQGSNLTVDYGVQSYLPYGPATSFFARFGIATEIFAPERLTPLNVDVKTGKVLGDYQAPSTNGTNEAFSRWLAITSKYRDYLEPGYWNFPLPKDIPADFLLPFEQFAKKEKIVDAVPRIASISGVGYGGLRDILTLTVLQAFGASLTQDFLDRTLFRPTGQNNGLLYERALQLLQPDVLLSSTVQSTKHTPNGIQLTVKSANNTIYTIKAKRILFTAPPTLKNLSPFHLDQKQTSALAPWTSSAEFVGILHAPCLPEKTSITYLPASVVPANQLAIKDWPYSLRLDSTGPSGAHLFRAIFGANYTLSADEFKALVVEKVKEVVENAGLANSTATDCNVEFKAASDHSRPWWPQEAEVLRKGFVQQVYSLQGYKNMWFTGYAWCAPYSSTVWAFTDTVLERMMAGFERE</sequence>
<feature type="signal peptide" evidence="1">
    <location>
        <begin position="1"/>
        <end position="21"/>
    </location>
</feature>
<dbReference type="PANTHER" id="PTHR42923:SF26">
    <property type="entry name" value="FMN REDUCTASE LOT6, PUTATIVE (AFU_ORTHOLOGUE AFUA_7G06600)-RELATED"/>
    <property type="match status" value="1"/>
</dbReference>
<dbReference type="Gene3D" id="3.50.50.60">
    <property type="entry name" value="FAD/NAD(P)-binding domain"/>
    <property type="match status" value="1"/>
</dbReference>
<dbReference type="InterPro" id="IPR050464">
    <property type="entry name" value="Zeta_carotene_desat/Oxidored"/>
</dbReference>
<name>A0A9Q8Z734_CURCL</name>
<dbReference type="GO" id="GO:0016491">
    <property type="term" value="F:oxidoreductase activity"/>
    <property type="evidence" value="ECO:0007669"/>
    <property type="project" value="TreeGrafter"/>
</dbReference>
<keyword evidence="3" id="KW-1185">Reference proteome</keyword>
<organism evidence="2 3">
    <name type="scientific">Curvularia clavata</name>
    <dbReference type="NCBI Taxonomy" id="95742"/>
    <lineage>
        <taxon>Eukaryota</taxon>
        <taxon>Fungi</taxon>
        <taxon>Dikarya</taxon>
        <taxon>Ascomycota</taxon>
        <taxon>Pezizomycotina</taxon>
        <taxon>Dothideomycetes</taxon>
        <taxon>Pleosporomycetidae</taxon>
        <taxon>Pleosporales</taxon>
        <taxon>Pleosporineae</taxon>
        <taxon>Pleosporaceae</taxon>
        <taxon>Curvularia</taxon>
    </lineage>
</organism>
<dbReference type="PANTHER" id="PTHR42923">
    <property type="entry name" value="PROTOPORPHYRINOGEN OXIDASE"/>
    <property type="match status" value="1"/>
</dbReference>
<dbReference type="VEuPathDB" id="FungiDB:yc1106_04493"/>
<gene>
    <name evidence="2" type="ORF">yc1106_04493</name>
</gene>
<dbReference type="EMBL" id="CP089276">
    <property type="protein sequence ID" value="USP77219.1"/>
    <property type="molecule type" value="Genomic_DNA"/>
</dbReference>